<dbReference type="Proteomes" id="UP001460888">
    <property type="component" value="Unassembled WGS sequence"/>
</dbReference>
<gene>
    <name evidence="1" type="ORF">SADO_13378</name>
</gene>
<sequence length="166" mass="18361">MQRLLELTRKEIELTAWSHVESAHEPMDGKEPDAFADDGVDVVADVRGYTLLKGTTPLGNELTVLVNWICYGEKSRHLPGVYIYYPPVPDLAKRPGLTLMEYAVVHDDDGCALSTCELTRVLGSSTWSSKWFTQAIACLPRNPHIVTSQRAPAPRSGANSLSEYES</sequence>
<proteinExistence type="predicted"/>
<name>A0ABV2B499_9GAMM</name>
<reference evidence="1 2" key="1">
    <citation type="submission" date="2013-03" db="EMBL/GenBank/DDBJ databases">
        <title>Salinisphaera dokdonensis CL-ES53 Genome Sequencing.</title>
        <authorList>
            <person name="Li C."/>
            <person name="Lai Q."/>
            <person name="Shao Z."/>
        </authorList>
    </citation>
    <scope>NUCLEOTIDE SEQUENCE [LARGE SCALE GENOMIC DNA]</scope>
    <source>
        <strain evidence="1 2">CL-ES53</strain>
    </source>
</reference>
<organism evidence="1 2">
    <name type="scientific">Salinisphaera dokdonensis CL-ES53</name>
    <dbReference type="NCBI Taxonomy" id="1304272"/>
    <lineage>
        <taxon>Bacteria</taxon>
        <taxon>Pseudomonadati</taxon>
        <taxon>Pseudomonadota</taxon>
        <taxon>Gammaproteobacteria</taxon>
        <taxon>Salinisphaerales</taxon>
        <taxon>Salinisphaeraceae</taxon>
        <taxon>Salinisphaera</taxon>
    </lineage>
</organism>
<comment type="caution">
    <text evidence="1">The sequence shown here is derived from an EMBL/GenBank/DDBJ whole genome shotgun (WGS) entry which is preliminary data.</text>
</comment>
<keyword evidence="2" id="KW-1185">Reference proteome</keyword>
<dbReference type="EMBL" id="APND01000004">
    <property type="protein sequence ID" value="MES1930249.1"/>
    <property type="molecule type" value="Genomic_DNA"/>
</dbReference>
<protein>
    <submittedName>
        <fullName evidence="1">Uncharacterized protein</fullName>
    </submittedName>
</protein>
<evidence type="ECO:0000313" key="1">
    <source>
        <dbReference type="EMBL" id="MES1930249.1"/>
    </source>
</evidence>
<accession>A0ABV2B499</accession>
<evidence type="ECO:0000313" key="2">
    <source>
        <dbReference type="Proteomes" id="UP001460888"/>
    </source>
</evidence>
<dbReference type="RefSeq" id="WP_353112279.1">
    <property type="nucleotide sequence ID" value="NZ_APND01000004.1"/>
</dbReference>